<organism evidence="1 2">
    <name type="scientific">Gossypium australe</name>
    <dbReference type="NCBI Taxonomy" id="47621"/>
    <lineage>
        <taxon>Eukaryota</taxon>
        <taxon>Viridiplantae</taxon>
        <taxon>Streptophyta</taxon>
        <taxon>Embryophyta</taxon>
        <taxon>Tracheophyta</taxon>
        <taxon>Spermatophyta</taxon>
        <taxon>Magnoliopsida</taxon>
        <taxon>eudicotyledons</taxon>
        <taxon>Gunneridae</taxon>
        <taxon>Pentapetalae</taxon>
        <taxon>rosids</taxon>
        <taxon>malvids</taxon>
        <taxon>Malvales</taxon>
        <taxon>Malvaceae</taxon>
        <taxon>Malvoideae</taxon>
        <taxon>Gossypium</taxon>
    </lineage>
</organism>
<protein>
    <submittedName>
        <fullName evidence="1">Uncharacterized protein</fullName>
    </submittedName>
</protein>
<gene>
    <name evidence="1" type="ORF">EPI10_032521</name>
</gene>
<sequence>MRSLESLLHREAKTLCKGQTTRQKRIANTSLPTPRGWFAGRRESMEVMSMAMAKHGSDVNGNGFIHDNERFCFFY</sequence>
<dbReference type="OrthoDB" id="10474829at2759"/>
<evidence type="ECO:0000313" key="1">
    <source>
        <dbReference type="EMBL" id="KAA3488814.1"/>
    </source>
</evidence>
<keyword evidence="2" id="KW-1185">Reference proteome</keyword>
<evidence type="ECO:0000313" key="2">
    <source>
        <dbReference type="Proteomes" id="UP000325315"/>
    </source>
</evidence>
<name>A0A5B6X683_9ROSI</name>
<comment type="caution">
    <text evidence="1">The sequence shown here is derived from an EMBL/GenBank/DDBJ whole genome shotgun (WGS) entry which is preliminary data.</text>
</comment>
<dbReference type="Proteomes" id="UP000325315">
    <property type="component" value="Unassembled WGS sequence"/>
</dbReference>
<accession>A0A5B6X683</accession>
<reference evidence="2" key="1">
    <citation type="journal article" date="2019" name="Plant Biotechnol. J.">
        <title>Genome sequencing of the Australian wild diploid species Gossypium australe highlights disease resistance and delayed gland morphogenesis.</title>
        <authorList>
            <person name="Cai Y."/>
            <person name="Cai X."/>
            <person name="Wang Q."/>
            <person name="Wang P."/>
            <person name="Zhang Y."/>
            <person name="Cai C."/>
            <person name="Xu Y."/>
            <person name="Wang K."/>
            <person name="Zhou Z."/>
            <person name="Wang C."/>
            <person name="Geng S."/>
            <person name="Li B."/>
            <person name="Dong Q."/>
            <person name="Hou Y."/>
            <person name="Wang H."/>
            <person name="Ai P."/>
            <person name="Liu Z."/>
            <person name="Yi F."/>
            <person name="Sun M."/>
            <person name="An G."/>
            <person name="Cheng J."/>
            <person name="Zhang Y."/>
            <person name="Shi Q."/>
            <person name="Xie Y."/>
            <person name="Shi X."/>
            <person name="Chang Y."/>
            <person name="Huang F."/>
            <person name="Chen Y."/>
            <person name="Hong S."/>
            <person name="Mi L."/>
            <person name="Sun Q."/>
            <person name="Zhang L."/>
            <person name="Zhou B."/>
            <person name="Peng R."/>
            <person name="Zhang X."/>
            <person name="Liu F."/>
        </authorList>
    </citation>
    <scope>NUCLEOTIDE SEQUENCE [LARGE SCALE GENOMIC DNA]</scope>
    <source>
        <strain evidence="2">cv. PA1801</strain>
    </source>
</reference>
<dbReference type="EMBL" id="SMMG02000001">
    <property type="protein sequence ID" value="KAA3488814.1"/>
    <property type="molecule type" value="Genomic_DNA"/>
</dbReference>
<dbReference type="AlphaFoldDB" id="A0A5B6X683"/>
<proteinExistence type="predicted"/>